<keyword evidence="12" id="KW-0407">Ion channel</keyword>
<accession>W4FV77</accession>
<sequence length="3199" mass="355730">MSLPRLKSNRERRNLSVDANIVASAMPLRSPAMRASQPPTDPSSHVASSYSLLSPRNLPASVDREASSSSSTSSSIGDGGAHHVKASSACYLAYGMVVSWMSIDRSGLLASEGLNTSELRMEPLAVHTKHALDAVDRAMTSNGQSAVNVSCQLVSTHFKDCLFEVLPKMSYDAAIRFHDARAPSHHHQTDTTDAAIFADLKFKCDSELRLNSNIYQKLHGTTVKYGQVIQLRHIKSGLFVSTASATTTAADCVEVQLSSGSSSSHFTVMPRFKLRKAGEPVQLIDQVVLTSADKVHKMYSLYVSNRKASAESAALVMASSSFTSQWRVVPFDVTNKHVSTVDKYQQDFSQGLLKAGHCVRLFHLELSSWLGGSQPRHRVCLQATMDNPAAAGDQHLPSPQRTTVLDDPNQMLSPTTLWEVERTTSFQGGVLTWSHHIYLRHVVTGLYLAVAAPPPPLGVSSTTTSPDATFVCLQREPEPFVLCPTTLGDSRSSVGLHSAVQLLHLNSSRYIHASSQELDHLEDERLADDVDERRHISTCRVTALADAQDQDAFKIVPVSQAEMDNTLVLVSYKSVFDRFVAYFRDPPTAPPADSSVLFAQVCRALDGLKRFTVSDAAQGLDHMTVLRQALLWQHRYVALLTDMLQAPFALFGGPFTLDYVSSFYIDKTHNPDEIPYDVGGIAMTLDSPDKKSNPQKDGSTTASEVSSSVGDLPPPLGFRLSLSSMHALNHVICEVNVLLFRIFYSSRAADAASCRRAMPVLVQFLGHQFLASVPLAYLIQEKLYLSESSLASFSLLIRHFLHLIKTKGKSARYLQFLVVLCSEDGHAIPKIQEKICELLFNPVHGYAGAVLLESRPLPSGRGFEICIPPSSPHAPDDGQGGGSWTPMNEFYEAYYEHGHHATLAPYFYGLLQLYSALCLDRNYTCIHSLKDKFPRSCLLATVQDSTLSRSIRAVLLNLLLVVHVDCEPLKPVPSPNYTRIWKDVDASSTATKHIPMAQDVWYTAQDWLFFDDLRELVVGQLRKTDGRIVIAEFPHNTMLLAVLRTCKKLVECGLFRTLDTLSQLVQHLVRLLDCRTDSLSPHHPVPTPPTSKSFRAPSDGTMAVSPVFQRSSESTRFDLNAQNDIIHHTQGNMLDEGIRRDSIERQYSSRPSKRVESKSLNDHDLRPRMWTAAVRDPSRPQSSSSSPPSQFKMTKWNQVVMEIKDEVCAILLHIDTFRLDHQISTVLGVLASSKEPPTTIDKTKPKPPPPSSWWISTLWGTSRGPSEVQETPVMPSTMIADTFALSSLAHRPLDTILLQALMYEHPPLVSKALELLLQQFNQHDQVIKALNNVLLIVDEHTVQNYDKLKTDMDRLRQLAETTEVWMDLTSTADYDVADHVCQLLHTLTAALNVGQDASAALDKTFGEGDATTTRAAPVAPPVQRHSHHPPKGGSQVETKRLLRNLDAMQTVINMLRDGSHFFKMQFPSSVSVATHPPVDTSSVDSPHAHQSIHCSVQQQQRAIRRVFSHGMTFLLAMCVDNVVNQSFLADHVASFVEFVDELPEAQALIAAIYTHHMPLCKSVPVKVLSAFMSLLVTDVAVRANKAPNAHQPPPIRLRFAAFLRAIVHCHGVPVVDNQTLVLSQILQSPTLLAFFRRCHGIVFKHLHDDDDGGGREDAMVETFAIYTEWTGLVVACARGKDMRLKLLCAGVTPFDQVLSLLEALSSRTTTRSSRTLVHGRAWLHPFEAGVVGALNDIYLTCDAFNEHPLDDALLSRLLHTVGTLVVQSTCSHVLALASMDSEASLTTPKPYVIFDGGNVYVDVTMASYKGPLASEVASHSFVMVFTLLLPALHLMLMHHHAAALGKDMYASVYVMLAMALTMPTVNALSADDQDVLLEVLRVLDKQLTPMDEAGRGGGAAVVACGLEMLFYDVSSRTKRPFLGNVVANDDLSPLALIQKLYDTYGNLVVLVPPGRKPAAAIVHSATTAAAKKLSVIHDAVLLPPTTSPIRKSKGGSTMAASWWSWPGLHAAKKYFVHSKHPGQAIASSPRRTPRQKQLDKVIVVATASIDHEAAILDRYLASVQRDGATQHLLQEELHHMIRRILSVETAMKHESETISDLPKTTTTLDDIILRLVEHFKLLKYSKLSKVSVILLDVFSQMINSQDLSQRHAMQVRLNHLGLTSLVVTIVSSTTDPLVFDRCVALGIALLDGMNAKVQDNFYDIWVDCKATRFFDRIKHRIDKATDVMRRQAQVDDSVDVYASIKRPPHRQNVWTDTVMSSFPSSSSSLTDPTRTIVHVFRFLQLLCEGHVLKIQRVLLAQPLWHGQVNLVEATTTFLLEVHSRMTSPNLTILKQLFDTVTEFCQGPCLDAQECVANYKFISAVNELLVVVPPTTGNADAIARVRLLKGSVVIALLSLIEGRTDAIIHDRLVTELNFDTIKDNLVQVHAYFLTQYDGTYDGNSACSTDAYLTMGFNLHILMQHLKQHQPQLAQTVQPKVGRLGQEMADSDDPQKSSCLTWLGVPRRTAAAAAKRSHAKPATSLADAQKDVLYAQAYRFFQDKCGRVEILWRRLDDDDNSDDRTKHDLVHMYFPVHPICFCLTERSKARLKATINTDGDGTSKLADFFSRMPTLLHEMEYHSQLLQRRLITRLAVHTTSLRKLSFVLALALNCVVLMTFRALDSDTDPVVDIRSYVLPAFPDDGDSEIHAVLRILGTCQVILCSILFVLYAVHTAPPLVMDRWYQRKKLQLLQHKRPLRAVVASHVAIENRFPTADTRHDHHKRSLTDVEDLTRLLGDRVETTPPRRHPFSVGLNIVATMWVLVGDAYMVYSGLLVVFSILGTVVHPLFFAFHLLDVVNRSQDLKNVLKAIVYPGRSLLLLVALYILVVYIFAVVGFYFFRPDYTPERKSNPDAPLRCSTLFLCFLTTLDEGFKQNGGLGGFLVPRERGTDPLAYQRMIYDLLYNVILIIILVNISFGLIVDTFATIRTSHKDKLDGLHDRCFICSIDGYTFDRLTARGFHFHTHMEHNMWHYLCLFVHINKKPVTEYDGMELALAMQMARFDVTFFPNHRAMALERTAAQTTGDVWRHDDGDHHPSDATDDRPTASQLVRPTAQRMGMPGDHFHGKGGKGLSSPHLGPASSQQYSVEKTLNDLVEHQVAMRARQNEMEALQRQLAAAQDSMMQLLTAKLTTPPMTLQNEARPSRPNQFTFNDTTDDQPR</sequence>
<dbReference type="InterPro" id="IPR036300">
    <property type="entry name" value="MIR_dom_sf"/>
</dbReference>
<dbReference type="PANTHER" id="PTHR13715:SF99">
    <property type="entry name" value="INOSITOL 1,4,5-TRISPHOSPHATE RECEPTOR-LIKE PROTEIN A"/>
    <property type="match status" value="1"/>
</dbReference>
<feature type="transmembrane region" description="Helical" evidence="15">
    <location>
        <begin position="2941"/>
        <end position="2964"/>
    </location>
</feature>
<feature type="compositionally biased region" description="Low complexity" evidence="14">
    <location>
        <begin position="43"/>
        <end position="54"/>
    </location>
</feature>
<dbReference type="Pfam" id="PF00520">
    <property type="entry name" value="Ion_trans"/>
    <property type="match status" value="1"/>
</dbReference>
<keyword evidence="5" id="KW-0677">Repeat</keyword>
<feature type="compositionally biased region" description="Polar residues" evidence="14">
    <location>
        <begin position="695"/>
        <end position="709"/>
    </location>
</feature>
<feature type="region of interest" description="Disordered" evidence="14">
    <location>
        <begin position="1145"/>
        <end position="1192"/>
    </location>
</feature>
<dbReference type="OrthoDB" id="300855at2759"/>
<keyword evidence="8" id="KW-0406">Ion transport</keyword>
<keyword evidence="11" id="KW-1071">Ligand-gated ion channel</keyword>
<feature type="region of interest" description="Disordered" evidence="14">
    <location>
        <begin position="3064"/>
        <end position="3123"/>
    </location>
</feature>
<dbReference type="InterPro" id="IPR005821">
    <property type="entry name" value="Ion_trans_dom"/>
</dbReference>
<keyword evidence="9 15" id="KW-0472">Membrane</keyword>
<dbReference type="GO" id="GO:0005789">
    <property type="term" value="C:endoplasmic reticulum membrane"/>
    <property type="evidence" value="ECO:0007669"/>
    <property type="project" value="UniProtKB-SubCell"/>
</dbReference>
<proteinExistence type="inferred from homology"/>
<evidence type="ECO:0000256" key="3">
    <source>
        <dbReference type="ARBA" id="ARBA00022448"/>
    </source>
</evidence>
<dbReference type="EMBL" id="KI913163">
    <property type="protein sequence ID" value="ETV70856.1"/>
    <property type="molecule type" value="Genomic_DNA"/>
</dbReference>
<dbReference type="Pfam" id="PF02815">
    <property type="entry name" value="MIR"/>
    <property type="match status" value="1"/>
</dbReference>
<dbReference type="PROSITE" id="PS50919">
    <property type="entry name" value="MIR"/>
    <property type="match status" value="1"/>
</dbReference>
<dbReference type="Pfam" id="PF08709">
    <property type="entry name" value="Ins145_P3_rec"/>
    <property type="match status" value="1"/>
</dbReference>
<evidence type="ECO:0000256" key="11">
    <source>
        <dbReference type="ARBA" id="ARBA00023286"/>
    </source>
</evidence>
<keyword evidence="10" id="KW-0675">Receptor</keyword>
<organism evidence="17">
    <name type="scientific">Aphanomyces astaci</name>
    <name type="common">Crayfish plague agent</name>
    <dbReference type="NCBI Taxonomy" id="112090"/>
    <lineage>
        <taxon>Eukaryota</taxon>
        <taxon>Sar</taxon>
        <taxon>Stramenopiles</taxon>
        <taxon>Oomycota</taxon>
        <taxon>Saprolegniomycetes</taxon>
        <taxon>Saprolegniales</taxon>
        <taxon>Verrucalvaceae</taxon>
        <taxon>Aphanomyces</taxon>
    </lineage>
</organism>
<dbReference type="GO" id="GO:0005220">
    <property type="term" value="F:inositol 1,4,5-trisphosphate-gated calcium channel activity"/>
    <property type="evidence" value="ECO:0007669"/>
    <property type="project" value="InterPro"/>
</dbReference>
<dbReference type="VEuPathDB" id="FungiDB:H257_13636"/>
<feature type="transmembrane region" description="Helical" evidence="15">
    <location>
        <begin position="2816"/>
        <end position="2837"/>
    </location>
</feature>
<feature type="coiled-coil region" evidence="13">
    <location>
        <begin position="3133"/>
        <end position="3167"/>
    </location>
</feature>
<dbReference type="GeneID" id="20815632"/>
<dbReference type="PANTHER" id="PTHR13715">
    <property type="entry name" value="RYANODINE RECEPTOR AND IP3 RECEPTOR"/>
    <property type="match status" value="1"/>
</dbReference>
<reference evidence="17" key="1">
    <citation type="submission" date="2013-12" db="EMBL/GenBank/DDBJ databases">
        <title>The Genome Sequence of Aphanomyces astaci APO3.</title>
        <authorList>
            <consortium name="The Broad Institute Genomics Platform"/>
            <person name="Russ C."/>
            <person name="Tyler B."/>
            <person name="van West P."/>
            <person name="Dieguez-Uribeondo J."/>
            <person name="Young S.K."/>
            <person name="Zeng Q."/>
            <person name="Gargeya S."/>
            <person name="Fitzgerald M."/>
            <person name="Abouelleil A."/>
            <person name="Alvarado L."/>
            <person name="Chapman S.B."/>
            <person name="Gainer-Dewar J."/>
            <person name="Goldberg J."/>
            <person name="Griggs A."/>
            <person name="Gujja S."/>
            <person name="Hansen M."/>
            <person name="Howarth C."/>
            <person name="Imamovic A."/>
            <person name="Ireland A."/>
            <person name="Larimer J."/>
            <person name="McCowan C."/>
            <person name="Murphy C."/>
            <person name="Pearson M."/>
            <person name="Poon T.W."/>
            <person name="Priest M."/>
            <person name="Roberts A."/>
            <person name="Saif S."/>
            <person name="Shea T."/>
            <person name="Sykes S."/>
            <person name="Wortman J."/>
            <person name="Nusbaum C."/>
            <person name="Birren B."/>
        </authorList>
    </citation>
    <scope>NUCLEOTIDE SEQUENCE [LARGE SCALE GENOMIC DNA]</scope>
    <source>
        <strain evidence="17">APO3</strain>
    </source>
</reference>
<dbReference type="Gene3D" id="1.10.287.70">
    <property type="match status" value="1"/>
</dbReference>
<protein>
    <recommendedName>
        <fullName evidence="16">MIR domain-containing protein</fullName>
    </recommendedName>
</protein>
<dbReference type="CDD" id="cd23280">
    <property type="entry name" value="beta-trefoil_MIR_itr-1-like"/>
    <property type="match status" value="1"/>
</dbReference>
<feature type="domain" description="MIR" evidence="16">
    <location>
        <begin position="220"/>
        <end position="271"/>
    </location>
</feature>
<feature type="transmembrane region" description="Helical" evidence="15">
    <location>
        <begin position="2689"/>
        <end position="2711"/>
    </location>
</feature>
<evidence type="ECO:0000256" key="7">
    <source>
        <dbReference type="ARBA" id="ARBA00022989"/>
    </source>
</evidence>
<dbReference type="STRING" id="112090.W4FV77"/>
<evidence type="ECO:0000256" key="6">
    <source>
        <dbReference type="ARBA" id="ARBA00022824"/>
    </source>
</evidence>
<dbReference type="InterPro" id="IPR014821">
    <property type="entry name" value="Ins145_P3_rcpt"/>
</dbReference>
<dbReference type="SUPFAM" id="SSF100909">
    <property type="entry name" value="IP3 receptor type 1 binding core, domain 2"/>
    <property type="match status" value="1"/>
</dbReference>
<evidence type="ECO:0000256" key="4">
    <source>
        <dbReference type="ARBA" id="ARBA00022692"/>
    </source>
</evidence>
<dbReference type="InterPro" id="IPR015925">
    <property type="entry name" value="Ryanodine_IP3_receptor"/>
</dbReference>
<dbReference type="InterPro" id="IPR016093">
    <property type="entry name" value="MIR_motif"/>
</dbReference>
<dbReference type="RefSeq" id="XP_009839519.1">
    <property type="nucleotide sequence ID" value="XM_009841217.1"/>
</dbReference>
<feature type="compositionally biased region" description="Low complexity" evidence="14">
    <location>
        <begin position="1179"/>
        <end position="1190"/>
    </location>
</feature>
<feature type="compositionally biased region" description="Polar residues" evidence="14">
    <location>
        <begin position="3176"/>
        <end position="3192"/>
    </location>
</feature>
<evidence type="ECO:0000256" key="12">
    <source>
        <dbReference type="ARBA" id="ARBA00023303"/>
    </source>
</evidence>
<feature type="region of interest" description="Disordered" evidence="14">
    <location>
        <begin position="1"/>
        <end position="20"/>
    </location>
</feature>
<dbReference type="InterPro" id="IPR000493">
    <property type="entry name" value="InsP3_rcpt"/>
</dbReference>
<feature type="compositionally biased region" description="Basic and acidic residues" evidence="14">
    <location>
        <begin position="3065"/>
        <end position="3083"/>
    </location>
</feature>
<dbReference type="PRINTS" id="PR00779">
    <property type="entry name" value="INSP3RECEPTR"/>
</dbReference>
<gene>
    <name evidence="17" type="ORF">H257_13636</name>
</gene>
<feature type="region of interest" description="Disordered" evidence="14">
    <location>
        <begin position="1079"/>
        <end position="1101"/>
    </location>
</feature>
<dbReference type="Pfam" id="PF01365">
    <property type="entry name" value="RYDR_ITPR"/>
    <property type="match status" value="2"/>
</dbReference>
<evidence type="ECO:0000256" key="15">
    <source>
        <dbReference type="SAM" id="Phobius"/>
    </source>
</evidence>
<comment type="similarity">
    <text evidence="2">Belongs to the InsP3 receptor family.</text>
</comment>
<evidence type="ECO:0000256" key="8">
    <source>
        <dbReference type="ARBA" id="ARBA00023065"/>
    </source>
</evidence>
<evidence type="ECO:0000256" key="10">
    <source>
        <dbReference type="ARBA" id="ARBA00023170"/>
    </source>
</evidence>
<name>W4FV77_APHAT</name>
<keyword evidence="4 15" id="KW-0812">Transmembrane</keyword>
<keyword evidence="3" id="KW-0813">Transport</keyword>
<dbReference type="InterPro" id="IPR000699">
    <property type="entry name" value="RIH_dom"/>
</dbReference>
<evidence type="ECO:0000313" key="17">
    <source>
        <dbReference type="EMBL" id="ETV70856.1"/>
    </source>
</evidence>
<evidence type="ECO:0000256" key="9">
    <source>
        <dbReference type="ARBA" id="ARBA00023136"/>
    </source>
</evidence>
<feature type="transmembrane region" description="Helical" evidence="15">
    <location>
        <begin position="2857"/>
        <end position="2879"/>
    </location>
</feature>
<feature type="compositionally biased region" description="Basic and acidic residues" evidence="14">
    <location>
        <begin position="1153"/>
        <end position="1167"/>
    </location>
</feature>
<keyword evidence="6" id="KW-0256">Endoplasmic reticulum</keyword>
<dbReference type="InterPro" id="IPR013662">
    <property type="entry name" value="RIH_assoc-dom"/>
</dbReference>
<dbReference type="Gene3D" id="2.80.10.50">
    <property type="match status" value="2"/>
</dbReference>
<feature type="region of interest" description="Disordered" evidence="14">
    <location>
        <begin position="1411"/>
        <end position="1436"/>
    </location>
</feature>
<evidence type="ECO:0000256" key="14">
    <source>
        <dbReference type="SAM" id="MobiDB-lite"/>
    </source>
</evidence>
<evidence type="ECO:0000256" key="1">
    <source>
        <dbReference type="ARBA" id="ARBA00004477"/>
    </source>
</evidence>
<dbReference type="Pfam" id="PF08454">
    <property type="entry name" value="RIH_assoc"/>
    <property type="match status" value="1"/>
</dbReference>
<keyword evidence="7 15" id="KW-1133">Transmembrane helix</keyword>
<dbReference type="InterPro" id="IPR035910">
    <property type="entry name" value="RyR/IP3R_RIH_dom_sf"/>
</dbReference>
<feature type="region of interest" description="Disordered" evidence="14">
    <location>
        <begin position="687"/>
        <end position="709"/>
    </location>
</feature>
<feature type="region of interest" description="Disordered" evidence="14">
    <location>
        <begin position="27"/>
        <end position="81"/>
    </location>
</feature>
<dbReference type="SUPFAM" id="SSF82109">
    <property type="entry name" value="MIR domain"/>
    <property type="match status" value="1"/>
</dbReference>
<evidence type="ECO:0000259" key="16">
    <source>
        <dbReference type="PROSITE" id="PS50919"/>
    </source>
</evidence>
<evidence type="ECO:0000256" key="13">
    <source>
        <dbReference type="SAM" id="Coils"/>
    </source>
</evidence>
<feature type="region of interest" description="Disordered" evidence="14">
    <location>
        <begin position="3176"/>
        <end position="3199"/>
    </location>
</feature>
<keyword evidence="13" id="KW-0175">Coiled coil</keyword>
<comment type="subcellular location">
    <subcellularLocation>
        <location evidence="1">Endoplasmic reticulum membrane</location>
        <topology evidence="1">Multi-pass membrane protein</topology>
    </subcellularLocation>
</comment>
<evidence type="ECO:0000256" key="5">
    <source>
        <dbReference type="ARBA" id="ARBA00022737"/>
    </source>
</evidence>
<dbReference type="GO" id="GO:0070679">
    <property type="term" value="F:inositol 1,4,5 trisphosphate binding"/>
    <property type="evidence" value="ECO:0007669"/>
    <property type="project" value="InterPro"/>
</dbReference>
<evidence type="ECO:0000256" key="2">
    <source>
        <dbReference type="ARBA" id="ARBA00009453"/>
    </source>
</evidence>